<dbReference type="Pfam" id="PF13664">
    <property type="entry name" value="DUF4149"/>
    <property type="match status" value="1"/>
</dbReference>
<evidence type="ECO:0000256" key="1">
    <source>
        <dbReference type="ARBA" id="ARBA00004370"/>
    </source>
</evidence>
<dbReference type="AlphaFoldDB" id="A0A376BML1"/>
<protein>
    <recommendedName>
        <fullName evidence="6">TMEM205-like domain-containing protein</fullName>
    </recommendedName>
</protein>
<dbReference type="InterPro" id="IPR025423">
    <property type="entry name" value="TMEM205-like"/>
</dbReference>
<name>A0A376BML1_9NEIS</name>
<evidence type="ECO:0000313" key="7">
    <source>
        <dbReference type="EMBL" id="SSY70949.1"/>
    </source>
</evidence>
<feature type="domain" description="TMEM205-like" evidence="6">
    <location>
        <begin position="7"/>
        <end position="104"/>
    </location>
</feature>
<dbReference type="EMBL" id="UFSO01000002">
    <property type="protein sequence ID" value="SSY70949.1"/>
    <property type="molecule type" value="Genomic_DNA"/>
</dbReference>
<evidence type="ECO:0000313" key="8">
    <source>
        <dbReference type="Proteomes" id="UP000254209"/>
    </source>
</evidence>
<evidence type="ECO:0000256" key="5">
    <source>
        <dbReference type="SAM" id="Phobius"/>
    </source>
</evidence>
<dbReference type="OrthoDB" id="5797290at2"/>
<proteinExistence type="predicted"/>
<keyword evidence="8" id="KW-1185">Reference proteome</keyword>
<keyword evidence="4 5" id="KW-0472">Membrane</keyword>
<reference evidence="7 8" key="1">
    <citation type="submission" date="2018-06" db="EMBL/GenBank/DDBJ databases">
        <authorList>
            <consortium name="Pathogen Informatics"/>
            <person name="Doyle S."/>
        </authorList>
    </citation>
    <scope>NUCLEOTIDE SEQUENCE [LARGE SCALE GENOMIC DNA]</scope>
    <source>
        <strain evidence="7 8">NCTC10283</strain>
    </source>
</reference>
<organism evidence="7 8">
    <name type="scientific">Alysiella crassa</name>
    <dbReference type="NCBI Taxonomy" id="153491"/>
    <lineage>
        <taxon>Bacteria</taxon>
        <taxon>Pseudomonadati</taxon>
        <taxon>Pseudomonadota</taxon>
        <taxon>Betaproteobacteria</taxon>
        <taxon>Neisseriales</taxon>
        <taxon>Neisseriaceae</taxon>
        <taxon>Alysiella</taxon>
    </lineage>
</organism>
<dbReference type="GO" id="GO:0016020">
    <property type="term" value="C:membrane"/>
    <property type="evidence" value="ECO:0007669"/>
    <property type="project" value="UniProtKB-SubCell"/>
</dbReference>
<keyword evidence="2 5" id="KW-0812">Transmembrane</keyword>
<dbReference type="STRING" id="1120980.GCA_000745955_01937"/>
<evidence type="ECO:0000256" key="2">
    <source>
        <dbReference type="ARBA" id="ARBA00022692"/>
    </source>
</evidence>
<sequence length="148" mass="16143">MKRIAALLLSVWLGVQLGFGYVVAPILFANLDKMVAGQLAGQLFHVSNYMGLLAWLVILVVLKRRSAWELGSGDKRVRVLVCVLLALFAISEFAITPTIAALKAGETTLLANWLSGSFKVWHGVSSVFHLLQSLLGLGLMVKLVRLQN</sequence>
<accession>A0A376BML1</accession>
<evidence type="ECO:0000256" key="3">
    <source>
        <dbReference type="ARBA" id="ARBA00022989"/>
    </source>
</evidence>
<dbReference type="Proteomes" id="UP000254209">
    <property type="component" value="Unassembled WGS sequence"/>
</dbReference>
<comment type="subcellular location">
    <subcellularLocation>
        <location evidence="1">Membrane</location>
    </subcellularLocation>
</comment>
<evidence type="ECO:0000259" key="6">
    <source>
        <dbReference type="Pfam" id="PF13664"/>
    </source>
</evidence>
<evidence type="ECO:0000256" key="4">
    <source>
        <dbReference type="ARBA" id="ARBA00023136"/>
    </source>
</evidence>
<feature type="transmembrane region" description="Helical" evidence="5">
    <location>
        <begin position="120"/>
        <end position="141"/>
    </location>
</feature>
<dbReference type="RefSeq" id="WP_034294283.1">
    <property type="nucleotide sequence ID" value="NZ_CP091519.2"/>
</dbReference>
<feature type="transmembrane region" description="Helical" evidence="5">
    <location>
        <begin position="77"/>
        <end position="100"/>
    </location>
</feature>
<feature type="transmembrane region" description="Helical" evidence="5">
    <location>
        <begin position="44"/>
        <end position="62"/>
    </location>
</feature>
<gene>
    <name evidence="7" type="ORF">NCTC10283_01071</name>
</gene>
<keyword evidence="3 5" id="KW-1133">Transmembrane helix</keyword>